<name>A0A1Q2L0S1_9BACL</name>
<dbReference type="OrthoDB" id="2376384at2"/>
<reference evidence="1 2" key="1">
    <citation type="submission" date="2017-02" db="EMBL/GenBank/DDBJ databases">
        <title>The complete genomic sequence of a novel cold adapted crude oil-degrading bacterium Planococcus qaidamina Y42.</title>
        <authorList>
            <person name="Yang R."/>
        </authorList>
    </citation>
    <scope>NUCLEOTIDE SEQUENCE [LARGE SCALE GENOMIC DNA]</scope>
    <source>
        <strain evidence="1 2">Y42</strain>
    </source>
</reference>
<sequence>MNAAVKEQIADQVTAGIYEAYPDLWERFGERGYKHTKEDNHHHLDHLETAYELRQPQLFLEYTDWLETVLTSRNVETGLIIDNFGRLIDVIPGQTDPDEESFMISCLQDAVRKLERP</sequence>
<keyword evidence="2" id="KW-1185">Reference proteome</keyword>
<dbReference type="EMBL" id="CP019640">
    <property type="protein sequence ID" value="AQQ54013.1"/>
    <property type="molecule type" value="Genomic_DNA"/>
</dbReference>
<gene>
    <name evidence="1" type="ORF">B0X71_13515</name>
</gene>
<organism evidence="1 2">
    <name type="scientific">Planococcus lenghuensis</name>
    <dbReference type="NCBI Taxonomy" id="2213202"/>
    <lineage>
        <taxon>Bacteria</taxon>
        <taxon>Bacillati</taxon>
        <taxon>Bacillota</taxon>
        <taxon>Bacilli</taxon>
        <taxon>Bacillales</taxon>
        <taxon>Caryophanaceae</taxon>
        <taxon>Planococcus</taxon>
    </lineage>
</organism>
<protein>
    <submittedName>
        <fullName evidence="1">Uncharacterized protein</fullName>
    </submittedName>
</protein>
<dbReference type="RefSeq" id="WP_077589906.1">
    <property type="nucleotide sequence ID" value="NZ_CP019640.1"/>
</dbReference>
<accession>A0A1Q2L0S1</accession>
<evidence type="ECO:0000313" key="2">
    <source>
        <dbReference type="Proteomes" id="UP000188184"/>
    </source>
</evidence>
<proteinExistence type="predicted"/>
<dbReference type="KEGG" id="pmar:B0X71_13515"/>
<evidence type="ECO:0000313" key="1">
    <source>
        <dbReference type="EMBL" id="AQQ54013.1"/>
    </source>
</evidence>
<dbReference type="AlphaFoldDB" id="A0A1Q2L0S1"/>
<dbReference type="Proteomes" id="UP000188184">
    <property type="component" value="Chromosome"/>
</dbReference>